<gene>
    <name evidence="1" type="ORF">GFSPODELE1_LOCUS1971</name>
</gene>
<protein>
    <submittedName>
        <fullName evidence="1">Uncharacterized protein</fullName>
    </submittedName>
</protein>
<name>A0ABP1CTL7_9APHY</name>
<keyword evidence="2" id="KW-1185">Reference proteome</keyword>
<reference evidence="2" key="1">
    <citation type="submission" date="2024-04" db="EMBL/GenBank/DDBJ databases">
        <authorList>
            <person name="Shaw F."/>
            <person name="Minotto A."/>
        </authorList>
    </citation>
    <scope>NUCLEOTIDE SEQUENCE [LARGE SCALE GENOMIC DNA]</scope>
</reference>
<sequence>MASVLQNLGQTVREYFLQDPSHAAIFVPILLGEALEDYNFHNLLNISTSNSAQELEHIKGTIEQNFPSLRVSSNDKACGDCEPCMEDRSCIELHGRIVGALTATQDIDTLINLRFILVVIIIHSLGHVFAAGNPMPLQKDTFPFYHCNYLLLDKDIAEPGFFAEEGIFGGIIGIVFKNEENGLPGPFLESDLTKIDYLFLYDRTGAAYRLDTRELANQLNSKRFGRFEHSQRIQVPEGISERTCAAYNGDHLPIKNIGPAFNPKWLDRVLRHGDLTFSNNRFNQPSCVRMK</sequence>
<organism evidence="1 2">
    <name type="scientific">Somion occarium</name>
    <dbReference type="NCBI Taxonomy" id="3059160"/>
    <lineage>
        <taxon>Eukaryota</taxon>
        <taxon>Fungi</taxon>
        <taxon>Dikarya</taxon>
        <taxon>Basidiomycota</taxon>
        <taxon>Agaricomycotina</taxon>
        <taxon>Agaricomycetes</taxon>
        <taxon>Polyporales</taxon>
        <taxon>Cerrenaceae</taxon>
        <taxon>Somion</taxon>
    </lineage>
</organism>
<dbReference type="EMBL" id="OZ037953">
    <property type="protein sequence ID" value="CAL1698048.1"/>
    <property type="molecule type" value="Genomic_DNA"/>
</dbReference>
<evidence type="ECO:0000313" key="2">
    <source>
        <dbReference type="Proteomes" id="UP001497453"/>
    </source>
</evidence>
<proteinExistence type="predicted"/>
<evidence type="ECO:0000313" key="1">
    <source>
        <dbReference type="EMBL" id="CAL1698048.1"/>
    </source>
</evidence>
<dbReference type="Proteomes" id="UP001497453">
    <property type="component" value="Chromosome 10"/>
</dbReference>
<accession>A0ABP1CTL7</accession>